<evidence type="ECO:0000256" key="6">
    <source>
        <dbReference type="SAM" id="Phobius"/>
    </source>
</evidence>
<evidence type="ECO:0000256" key="3">
    <source>
        <dbReference type="ARBA" id="ARBA00022989"/>
    </source>
</evidence>
<accession>A0ABR3FRP7</accession>
<evidence type="ECO:0000313" key="7">
    <source>
        <dbReference type="EMBL" id="KAL0577937.1"/>
    </source>
</evidence>
<sequence length="369" mass="39715">MTSTNTVPGPRETSNPTSISTPFCRSSEFRDQYRNSLNRDPCQIAGELVTNPQCLSPNGTQATDTSETQVQALYSIVQAQEVDQAVPTKPNPCFCSSPVYALISFCRSCQGNATIPTIPSWQNWTINCNIGSDSTNSAPPSFLSFPFATLLDESHVPKWANDSQSIVNGTFSLDVVRARVEGGDHSEFGSPATNDTPDGDPPDGSSDPNSEGTQAGSSSKTPVGAIVGGVVGGVAFIALLGLIFWFIRRRKQGNKEAPSAAYIRSCGGQVPTPASPTPFSPYVYVRGSRQSFQYPNEKAILAERENNDSMMSMMSVEKPPRQDSNTTESEYDPYSISETPRLRHSYSGERSGEPASPLSVRSGDSRQIG</sequence>
<evidence type="ECO:0000256" key="5">
    <source>
        <dbReference type="SAM" id="MobiDB-lite"/>
    </source>
</evidence>
<evidence type="ECO:0000256" key="1">
    <source>
        <dbReference type="ARBA" id="ARBA00004167"/>
    </source>
</evidence>
<comment type="caution">
    <text evidence="7">The sequence shown here is derived from an EMBL/GenBank/DDBJ whole genome shotgun (WGS) entry which is preliminary data.</text>
</comment>
<dbReference type="PANTHER" id="PTHR15549:SF26">
    <property type="entry name" value="AXIAL BUDDING PATTERN PROTEIN 2-RELATED"/>
    <property type="match status" value="1"/>
</dbReference>
<keyword evidence="8" id="KW-1185">Reference proteome</keyword>
<keyword evidence="2 6" id="KW-0812">Transmembrane</keyword>
<feature type="region of interest" description="Disordered" evidence="5">
    <location>
        <begin position="1"/>
        <end position="22"/>
    </location>
</feature>
<organism evidence="7 8">
    <name type="scientific">Marasmius crinis-equi</name>
    <dbReference type="NCBI Taxonomy" id="585013"/>
    <lineage>
        <taxon>Eukaryota</taxon>
        <taxon>Fungi</taxon>
        <taxon>Dikarya</taxon>
        <taxon>Basidiomycota</taxon>
        <taxon>Agaricomycotina</taxon>
        <taxon>Agaricomycetes</taxon>
        <taxon>Agaricomycetidae</taxon>
        <taxon>Agaricales</taxon>
        <taxon>Marasmiineae</taxon>
        <taxon>Marasmiaceae</taxon>
        <taxon>Marasmius</taxon>
    </lineage>
</organism>
<feature type="region of interest" description="Disordered" evidence="5">
    <location>
        <begin position="183"/>
        <end position="222"/>
    </location>
</feature>
<keyword evidence="4 6" id="KW-0472">Membrane</keyword>
<dbReference type="PANTHER" id="PTHR15549">
    <property type="entry name" value="PAIRED IMMUNOGLOBULIN-LIKE TYPE 2 RECEPTOR"/>
    <property type="match status" value="1"/>
</dbReference>
<keyword evidence="3 6" id="KW-1133">Transmembrane helix</keyword>
<protein>
    <submittedName>
        <fullName evidence="7">Uncharacterized protein</fullName>
    </submittedName>
</protein>
<evidence type="ECO:0000313" key="8">
    <source>
        <dbReference type="Proteomes" id="UP001465976"/>
    </source>
</evidence>
<comment type="subcellular location">
    <subcellularLocation>
        <location evidence="1">Membrane</location>
        <topology evidence="1">Single-pass membrane protein</topology>
    </subcellularLocation>
</comment>
<dbReference type="InterPro" id="IPR051694">
    <property type="entry name" value="Immunoregulatory_rcpt-like"/>
</dbReference>
<gene>
    <name evidence="7" type="ORF">V5O48_004044</name>
</gene>
<feature type="transmembrane region" description="Helical" evidence="6">
    <location>
        <begin position="223"/>
        <end position="247"/>
    </location>
</feature>
<dbReference type="Proteomes" id="UP001465976">
    <property type="component" value="Unassembled WGS sequence"/>
</dbReference>
<evidence type="ECO:0000256" key="4">
    <source>
        <dbReference type="ARBA" id="ARBA00023136"/>
    </source>
</evidence>
<evidence type="ECO:0000256" key="2">
    <source>
        <dbReference type="ARBA" id="ARBA00022692"/>
    </source>
</evidence>
<dbReference type="Gene3D" id="1.20.5.510">
    <property type="entry name" value="Single helix bin"/>
    <property type="match status" value="1"/>
</dbReference>
<reference evidence="7 8" key="1">
    <citation type="submission" date="2024-02" db="EMBL/GenBank/DDBJ databases">
        <title>A draft genome for the cacao thread blight pathogen Marasmius crinis-equi.</title>
        <authorList>
            <person name="Cohen S.P."/>
            <person name="Baruah I.K."/>
            <person name="Amoako-Attah I."/>
            <person name="Bukari Y."/>
            <person name="Meinhardt L.W."/>
            <person name="Bailey B.A."/>
        </authorList>
    </citation>
    <scope>NUCLEOTIDE SEQUENCE [LARGE SCALE GENOMIC DNA]</scope>
    <source>
        <strain evidence="7 8">GH-76</strain>
    </source>
</reference>
<dbReference type="EMBL" id="JBAHYK010000128">
    <property type="protein sequence ID" value="KAL0577937.1"/>
    <property type="molecule type" value="Genomic_DNA"/>
</dbReference>
<feature type="region of interest" description="Disordered" evidence="5">
    <location>
        <begin position="315"/>
        <end position="369"/>
    </location>
</feature>
<feature type="compositionally biased region" description="Polar residues" evidence="5">
    <location>
        <begin position="210"/>
        <end position="221"/>
    </location>
</feature>
<name>A0ABR3FRP7_9AGAR</name>
<proteinExistence type="predicted"/>